<keyword evidence="1" id="KW-0175">Coiled coil</keyword>
<keyword evidence="3" id="KW-0472">Membrane</keyword>
<comment type="caution">
    <text evidence="4">The sequence shown here is derived from an EMBL/GenBank/DDBJ whole genome shotgun (WGS) entry which is preliminary data.</text>
</comment>
<feature type="coiled-coil region" evidence="1">
    <location>
        <begin position="278"/>
        <end position="312"/>
    </location>
</feature>
<evidence type="ECO:0000256" key="2">
    <source>
        <dbReference type="SAM" id="MobiDB-lite"/>
    </source>
</evidence>
<gene>
    <name evidence="4" type="ORF">HOLDEFILI_03142</name>
</gene>
<evidence type="ECO:0000256" key="3">
    <source>
        <dbReference type="SAM" id="Phobius"/>
    </source>
</evidence>
<evidence type="ECO:0000256" key="1">
    <source>
        <dbReference type="SAM" id="Coils"/>
    </source>
</evidence>
<feature type="compositionally biased region" description="Acidic residues" evidence="2">
    <location>
        <begin position="200"/>
        <end position="228"/>
    </location>
</feature>
<dbReference type="EMBL" id="ACCF01000197">
    <property type="protein sequence ID" value="EEF66710.1"/>
    <property type="molecule type" value="Genomic_DNA"/>
</dbReference>
<dbReference type="AlphaFoldDB" id="B9YBD5"/>
<dbReference type="Proteomes" id="UP000005950">
    <property type="component" value="Unassembled WGS sequence"/>
</dbReference>
<reference evidence="4 5" key="2">
    <citation type="submission" date="2009-02" db="EMBL/GenBank/DDBJ databases">
        <title>Draft genome sequence of Holdemania filiformis DSM 12042.</title>
        <authorList>
            <person name="Sudarsanam P."/>
            <person name="Ley R."/>
            <person name="Guruge J."/>
            <person name="Turnbaugh P.J."/>
            <person name="Mahowald M."/>
            <person name="Liep D."/>
            <person name="Gordon J."/>
        </authorList>
    </citation>
    <scope>NUCLEOTIDE SEQUENCE [LARGE SCALE GENOMIC DNA]</scope>
    <source>
        <strain evidence="4 5">DSM 12042</strain>
    </source>
</reference>
<dbReference type="HOGENOM" id="CLU_890663_0_0_9"/>
<feature type="region of interest" description="Disordered" evidence="2">
    <location>
        <begin position="169"/>
        <end position="267"/>
    </location>
</feature>
<evidence type="ECO:0000313" key="4">
    <source>
        <dbReference type="EMBL" id="EEF66710.1"/>
    </source>
</evidence>
<dbReference type="OrthoDB" id="1653578at2"/>
<feature type="transmembrane region" description="Helical" evidence="3">
    <location>
        <begin position="319"/>
        <end position="343"/>
    </location>
</feature>
<protein>
    <submittedName>
        <fullName evidence="4">Uncharacterized protein</fullName>
    </submittedName>
</protein>
<accession>B9YBD5</accession>
<dbReference type="eggNOG" id="ENOG5033M1S">
    <property type="taxonomic scope" value="Bacteria"/>
</dbReference>
<feature type="compositionally biased region" description="Acidic residues" evidence="2">
    <location>
        <begin position="244"/>
        <end position="264"/>
    </location>
</feature>
<name>B9YBD5_9FIRM</name>
<reference evidence="4 5" key="1">
    <citation type="submission" date="2008-12" db="EMBL/GenBank/DDBJ databases">
        <authorList>
            <person name="Fulton L."/>
            <person name="Clifton S."/>
            <person name="Fulton B."/>
            <person name="Xu J."/>
            <person name="Minx P."/>
            <person name="Pepin K.H."/>
            <person name="Johnson M."/>
            <person name="Bhonagiri V."/>
            <person name="Nash W.E."/>
            <person name="Mardis E.R."/>
            <person name="Wilson R.K."/>
        </authorList>
    </citation>
    <scope>NUCLEOTIDE SEQUENCE [LARGE SCALE GENOMIC DNA]</scope>
    <source>
        <strain evidence="4 5">DSM 12042</strain>
    </source>
</reference>
<feature type="compositionally biased region" description="Basic and acidic residues" evidence="2">
    <location>
        <begin position="8"/>
        <end position="17"/>
    </location>
</feature>
<dbReference type="RefSeq" id="WP_006060307.1">
    <property type="nucleotide sequence ID" value="NZ_GG657561.1"/>
</dbReference>
<dbReference type="STRING" id="545696.HOLDEFILI_03142"/>
<proteinExistence type="predicted"/>
<evidence type="ECO:0000313" key="5">
    <source>
        <dbReference type="Proteomes" id="UP000005950"/>
    </source>
</evidence>
<feature type="region of interest" description="Disordered" evidence="2">
    <location>
        <begin position="1"/>
        <end position="22"/>
    </location>
</feature>
<organism evidence="4 5">
    <name type="scientific">Holdemania filiformis DSM 12042</name>
    <dbReference type="NCBI Taxonomy" id="545696"/>
    <lineage>
        <taxon>Bacteria</taxon>
        <taxon>Bacillati</taxon>
        <taxon>Bacillota</taxon>
        <taxon>Erysipelotrichia</taxon>
        <taxon>Erysipelotrichales</taxon>
        <taxon>Erysipelotrichaceae</taxon>
        <taxon>Holdemania</taxon>
    </lineage>
</organism>
<keyword evidence="3" id="KW-0812">Transmembrane</keyword>
<sequence length="349" mass="41095">MQNMSRKAKYEKLRQELQNDAESQISTKGISAYAERLSRLDTTATEQLEVKEEENHDPIHLRREAYFADETQKEKANPTAASFNNEYLDEYISEVKEYNKQRGLLASEDTQVNILKQLREQSSIRPFEEKMVSTSKDNLLDDMDIPSFVLPEDDTLRNTISMEVKQLLDQSGNSGEMLKTLEPAPTPEIKKSRRMKPPVEEETTDIQPIVDDEDDEEDDDEWDDEDEEETKKPRWKLFGRRRDEDDDEEEEDQDEEDEDWEDEETQPHRFFGKLRSHMQEEKELREKLMSETVQLRAQMDDYEDELNDMNDSVSYTNRLLNFILVLLILALLVVLGIVVYWILLQKGII</sequence>
<keyword evidence="3" id="KW-1133">Transmembrane helix</keyword>